<keyword evidence="1 3" id="KW-0853">WD repeat</keyword>
<accession>A0AAV3PUR3</accession>
<sequence length="387" mass="42893">MIPWTYQSSGSSSDSGQDSNFQYYQPNPSLILNSQTQCIATINSPNAYTSSMVLSGKFLFTGSSDNQICLWRRNLFSTELGHESSPVCNMGVPGKGVVKCLVVSTDKIFSAHQDHKIRVWRIDMDERENGKFTHLATLPKLSDRAMKFLVPKNHVEIRRHKKATWVHHVDSVSSLALSNDESLLYSVSWDKTIKIWRTHDFRCLESISKAHDDAINAVAISLDGYVYTGSADKRIKVWRKDSEEMKHYEVSILEGHNYGINALALSTDECQLYSGDSEGAIVVWQRVNDGDLVVAGALHGHSKSILCLAVANDLVCSGSADKTVKVWKPFEGLNSCLVTLEGHNGPVKCLAVANDQYQSSDSVSSCLIYSGGLDFEIKVWQVLVPNV</sequence>
<comment type="caution">
    <text evidence="4">The sequence shown here is derived from an EMBL/GenBank/DDBJ whole genome shotgun (WGS) entry which is preliminary data.</text>
</comment>
<protein>
    <submittedName>
        <fullName evidence="4">Uncharacterized protein</fullName>
    </submittedName>
</protein>
<dbReference type="SUPFAM" id="SSF50978">
    <property type="entry name" value="WD40 repeat-like"/>
    <property type="match status" value="1"/>
</dbReference>
<name>A0AAV3PUR3_LITER</name>
<organism evidence="4 5">
    <name type="scientific">Lithospermum erythrorhizon</name>
    <name type="common">Purple gromwell</name>
    <name type="synonym">Lithospermum officinale var. erythrorhizon</name>
    <dbReference type="NCBI Taxonomy" id="34254"/>
    <lineage>
        <taxon>Eukaryota</taxon>
        <taxon>Viridiplantae</taxon>
        <taxon>Streptophyta</taxon>
        <taxon>Embryophyta</taxon>
        <taxon>Tracheophyta</taxon>
        <taxon>Spermatophyta</taxon>
        <taxon>Magnoliopsida</taxon>
        <taxon>eudicotyledons</taxon>
        <taxon>Gunneridae</taxon>
        <taxon>Pentapetalae</taxon>
        <taxon>asterids</taxon>
        <taxon>lamiids</taxon>
        <taxon>Boraginales</taxon>
        <taxon>Boraginaceae</taxon>
        <taxon>Boraginoideae</taxon>
        <taxon>Lithospermeae</taxon>
        <taxon>Lithospermum</taxon>
    </lineage>
</organism>
<dbReference type="SMART" id="SM00320">
    <property type="entry name" value="WD40"/>
    <property type="match status" value="7"/>
</dbReference>
<feature type="repeat" description="WD" evidence="3">
    <location>
        <begin position="165"/>
        <end position="206"/>
    </location>
</feature>
<dbReference type="InterPro" id="IPR036322">
    <property type="entry name" value="WD40_repeat_dom_sf"/>
</dbReference>
<dbReference type="PRINTS" id="PR00320">
    <property type="entry name" value="GPROTEINBRPT"/>
</dbReference>
<dbReference type="PROSITE" id="PS50082">
    <property type="entry name" value="WD_REPEATS_2"/>
    <property type="match status" value="4"/>
</dbReference>
<dbReference type="InterPro" id="IPR045182">
    <property type="entry name" value="JINGUBANG-like"/>
</dbReference>
<dbReference type="PROSITE" id="PS50294">
    <property type="entry name" value="WD_REPEATS_REGION"/>
    <property type="match status" value="4"/>
</dbReference>
<evidence type="ECO:0000256" key="2">
    <source>
        <dbReference type="ARBA" id="ARBA00022737"/>
    </source>
</evidence>
<evidence type="ECO:0000313" key="5">
    <source>
        <dbReference type="Proteomes" id="UP001454036"/>
    </source>
</evidence>
<keyword evidence="2" id="KW-0677">Repeat</keyword>
<dbReference type="Pfam" id="PF00400">
    <property type="entry name" value="WD40"/>
    <property type="match status" value="6"/>
</dbReference>
<evidence type="ECO:0000256" key="1">
    <source>
        <dbReference type="ARBA" id="ARBA00022574"/>
    </source>
</evidence>
<dbReference type="Gene3D" id="2.130.10.10">
    <property type="entry name" value="YVTN repeat-like/Quinoprotein amine dehydrogenase"/>
    <property type="match status" value="3"/>
</dbReference>
<dbReference type="EMBL" id="BAABME010018782">
    <property type="protein sequence ID" value="GAA0154995.1"/>
    <property type="molecule type" value="Genomic_DNA"/>
</dbReference>
<dbReference type="PANTHER" id="PTHR22844:SF331">
    <property type="entry name" value="SIMILARITY TO GTP-BINDING REGULATORY PROTEIN AND WD-REPEAT PROTEIN"/>
    <property type="match status" value="1"/>
</dbReference>
<feature type="repeat" description="WD" evidence="3">
    <location>
        <begin position="298"/>
        <end position="328"/>
    </location>
</feature>
<proteinExistence type="predicted"/>
<dbReference type="PANTHER" id="PTHR22844">
    <property type="entry name" value="F-BOX AND WD40 DOMAIN PROTEIN"/>
    <property type="match status" value="1"/>
</dbReference>
<dbReference type="FunFam" id="2.130.10.10:FF:000775">
    <property type="entry name" value="BnaA09g28200D protein"/>
    <property type="match status" value="1"/>
</dbReference>
<evidence type="ECO:0000313" key="4">
    <source>
        <dbReference type="EMBL" id="GAA0154995.1"/>
    </source>
</evidence>
<dbReference type="InterPro" id="IPR001680">
    <property type="entry name" value="WD40_rpt"/>
</dbReference>
<feature type="repeat" description="WD" evidence="3">
    <location>
        <begin position="253"/>
        <end position="285"/>
    </location>
</feature>
<gene>
    <name evidence="4" type="ORF">LIER_38003</name>
</gene>
<feature type="repeat" description="WD" evidence="3">
    <location>
        <begin position="208"/>
        <end position="248"/>
    </location>
</feature>
<dbReference type="InterPro" id="IPR020472">
    <property type="entry name" value="WD40_PAC1"/>
</dbReference>
<reference evidence="4 5" key="1">
    <citation type="submission" date="2024-01" db="EMBL/GenBank/DDBJ databases">
        <title>The complete chloroplast genome sequence of Lithospermum erythrorhizon: insights into the phylogenetic relationship among Boraginaceae species and the maternal lineages of purple gromwells.</title>
        <authorList>
            <person name="Okada T."/>
            <person name="Watanabe K."/>
        </authorList>
    </citation>
    <scope>NUCLEOTIDE SEQUENCE [LARGE SCALE GENOMIC DNA]</scope>
</reference>
<dbReference type="AlphaFoldDB" id="A0AAV3PUR3"/>
<dbReference type="CDD" id="cd00200">
    <property type="entry name" value="WD40"/>
    <property type="match status" value="1"/>
</dbReference>
<keyword evidence="5" id="KW-1185">Reference proteome</keyword>
<dbReference type="Proteomes" id="UP001454036">
    <property type="component" value="Unassembled WGS sequence"/>
</dbReference>
<evidence type="ECO:0000256" key="3">
    <source>
        <dbReference type="PROSITE-ProRule" id="PRU00221"/>
    </source>
</evidence>
<dbReference type="InterPro" id="IPR015943">
    <property type="entry name" value="WD40/YVTN_repeat-like_dom_sf"/>
</dbReference>